<accession>A0A1B8ZXV2</accession>
<dbReference type="Pfam" id="PF05076">
    <property type="entry name" value="SUFU"/>
    <property type="match status" value="1"/>
</dbReference>
<dbReference type="EMBL" id="MAYH01000012">
    <property type="protein sequence ID" value="OCA76384.1"/>
    <property type="molecule type" value="Genomic_DNA"/>
</dbReference>
<dbReference type="InterPro" id="IPR020941">
    <property type="entry name" value="SUFU-like_domain"/>
</dbReference>
<evidence type="ECO:0000313" key="3">
    <source>
        <dbReference type="Proteomes" id="UP000092651"/>
    </source>
</evidence>
<evidence type="ECO:0000313" key="2">
    <source>
        <dbReference type="EMBL" id="OCA76384.1"/>
    </source>
</evidence>
<feature type="domain" description="Suppressor of fused-like" evidence="1">
    <location>
        <begin position="34"/>
        <end position="182"/>
    </location>
</feature>
<gene>
    <name evidence="2" type="ORF">BBI01_06750</name>
</gene>
<dbReference type="Proteomes" id="UP000092651">
    <property type="component" value="Unassembled WGS sequence"/>
</dbReference>
<sequence length="186" mass="21602">MKPTERQKELYKKLAPIIGIEPRVIKYGDDTGDNAIFIMECPDPTDKEVVFYSTIGLSDYPVGNQKYELMIAGYSFEDKIGNILSNSAFFCIKDNWKLSHGAVFEKLVEMYYKDSEMKHLYFTSPYIWEDKLEDFKVENENIYFLLSIPISEAELNFLKDKGSDALETLLEENDIDIFDINRNSLI</sequence>
<protein>
    <recommendedName>
        <fullName evidence="1">Suppressor of fused-like domain-containing protein</fullName>
    </recommendedName>
</protein>
<dbReference type="RefSeq" id="WP_065394053.1">
    <property type="nucleotide sequence ID" value="NZ_MAYH01000012.1"/>
</dbReference>
<organism evidence="2 3">
    <name type="scientific">Chryseobacterium artocarpi</name>
    <dbReference type="NCBI Taxonomy" id="1414727"/>
    <lineage>
        <taxon>Bacteria</taxon>
        <taxon>Pseudomonadati</taxon>
        <taxon>Bacteroidota</taxon>
        <taxon>Flavobacteriia</taxon>
        <taxon>Flavobacteriales</taxon>
        <taxon>Weeksellaceae</taxon>
        <taxon>Chryseobacterium group</taxon>
        <taxon>Chryseobacterium</taxon>
    </lineage>
</organism>
<comment type="caution">
    <text evidence="2">The sequence shown here is derived from an EMBL/GenBank/DDBJ whole genome shotgun (WGS) entry which is preliminary data.</text>
</comment>
<dbReference type="OrthoDB" id="8479146at2"/>
<dbReference type="AlphaFoldDB" id="A0A1B8ZXV2"/>
<evidence type="ECO:0000259" key="1">
    <source>
        <dbReference type="Pfam" id="PF05076"/>
    </source>
</evidence>
<name>A0A1B8ZXV2_9FLAO</name>
<proteinExistence type="predicted"/>
<keyword evidence="3" id="KW-1185">Reference proteome</keyword>
<reference evidence="2 3" key="1">
    <citation type="submission" date="2016-07" db="EMBL/GenBank/DDBJ databases">
        <authorList>
            <person name="Jeong J.-J."/>
            <person name="Kim D.W."/>
            <person name="Sang M.K."/>
            <person name="Choi I.-G."/>
            <person name="Kim K.D."/>
        </authorList>
    </citation>
    <scope>NUCLEOTIDE SEQUENCE [LARGE SCALE GENOMIC DNA]</scope>
    <source>
        <strain evidence="2 3">UTM-3</strain>
    </source>
</reference>